<dbReference type="InterPro" id="IPR057971">
    <property type="entry name" value="PKHA4-7_TBCA"/>
</dbReference>
<feature type="region of interest" description="Disordered" evidence="2">
    <location>
        <begin position="1588"/>
        <end position="1614"/>
    </location>
</feature>
<feature type="compositionally biased region" description="Polar residues" evidence="2">
    <location>
        <begin position="54"/>
        <end position="69"/>
    </location>
</feature>
<feature type="domain" description="PH" evidence="3">
    <location>
        <begin position="210"/>
        <end position="309"/>
    </location>
</feature>
<dbReference type="InterPro" id="IPR011993">
    <property type="entry name" value="PH-like_dom_sf"/>
</dbReference>
<dbReference type="PANTHER" id="PTHR12752">
    <property type="entry name" value="PHOSPHOINOSITOL 3-PHOSPHATE-BINDING PROTEIN"/>
    <property type="match status" value="1"/>
</dbReference>
<dbReference type="SUPFAM" id="SSF50729">
    <property type="entry name" value="PH domain-like"/>
    <property type="match status" value="1"/>
</dbReference>
<gene>
    <name evidence="4" type="ORF">RI129_012072</name>
</gene>
<feature type="compositionally biased region" description="Pro residues" evidence="2">
    <location>
        <begin position="1181"/>
        <end position="1191"/>
    </location>
</feature>
<evidence type="ECO:0000259" key="3">
    <source>
        <dbReference type="PROSITE" id="PS50003"/>
    </source>
</evidence>
<feature type="region of interest" description="Disordered" evidence="2">
    <location>
        <begin position="1168"/>
        <end position="1191"/>
    </location>
</feature>
<dbReference type="Gene3D" id="2.30.29.30">
    <property type="entry name" value="Pleckstrin-homology domain (PH domain)/Phosphotyrosine-binding domain (PTB)"/>
    <property type="match status" value="1"/>
</dbReference>
<feature type="region of interest" description="Disordered" evidence="2">
    <location>
        <begin position="789"/>
        <end position="868"/>
    </location>
</feature>
<name>A0AAN7UYC6_9COLE</name>
<feature type="region of interest" description="Disordered" evidence="2">
    <location>
        <begin position="1320"/>
        <end position="1371"/>
    </location>
</feature>
<keyword evidence="1" id="KW-0175">Coiled coil</keyword>
<feature type="compositionally biased region" description="Basic and acidic residues" evidence="2">
    <location>
        <begin position="1121"/>
        <end position="1139"/>
    </location>
</feature>
<sequence length="2565" mass="292232">MENKKGSFSNTRTSPASEAIVNEAIPKHAHQHNTPPQHLRLLQYGLKIPNHQHTQINQSSHQHQASPVTPQHLHHHRSQSPYQKHESNAPNIIQNQLFHQIHTHQYPQKQENQQNHYHYQTTSQSPYSHQHNLNQLHQQNAQIWVPHQPPTHYHPQQQQQAQKSEQQIPIQNSSPTSPQSKQKHFERKKGLGSATQSSRFPSVKRPTEAPVTIQGWLHKQGSEGLMLWKKRWFVLSEYCLFYYKGPGEEKLLGSILLPSYKVSICGHDDKVNRKYAFKCEHANMRTYLLAADSQELMMQWVRVLNMASLLQNTNDTDTHSQPSTPQQTEIASIKKQVPNLRNTPTHIHSSSNTTDLSNPSQQELSQYSQPLYANAPPKPRRLTDGYSSPSLELLDRFPGETKYVGIQQGQPYNVQPIYMTLSNSSSKSPINVYGNPQLHPEYISRTIQQQMYNKHLHIPDHAAVHMRENHSVERRTPDTYGRSKLNQTKGIHMSDYEDIYTEQSMYKRPLSPIAYTTTNNNRLNPSISVPAVRPYTPINIHGPKTNLPYIPHQQLQQKVPNTIPRPHSADFLEYEVKYDNQNPIAQKVRPKSSLDINRHTTNDNYFYTEERYAEKMRKSAQYLPKMSKVTGTQNEYAPIPQKLPLPYNKNEPDSTFPLHQSNSRPINFNEVNQDFCQSELQPVRSRSVLSDGSLSKEVDMEMDLNVHDHYDKEAIISSAFHNRQELFGHPDDTHRSRDYDQFTRSASARLAQTNGQIEEKLLNREGKRKREESMKRLLEWKQRMLQSPLNRKVNQGVNKPSSGKCNVYYRTNENGYPPSSSVDMYSDNRNTFNTAPQYNSYSSDDEENEDGSKENVQTQAGRTTDTYSTLSRPHISALKASTTVFNPMYQSDELLVSLGDVMHNVINDSTIKRLPVVSPHSEKDNSQDQASLLNQESNVLEKPLKVETMTPTHTAHVASLRLDCVELYDKEIKTTEVKNNGIMVNVLDEFQQKNGDNTDLIKISTENAEENYMTMTPRKSILEPSDTSSILSMVLSTDADDNLYVEMTQGSDISLLKPLGDMEDASNTNDNQPYETLCFSGGKAEPVYAELNQFNYKKELGSSSFKPDLPDILMASQNKSAADKSDSSDADDEASKDLDSLDTLYNPRFSLSDSFRPASYYLGATQTAPELQDSSDSELVSPPPIPTSPPPMDDLDNMDESISNSMAVSVSSQESKEELFQFNLTINNETLDNDCSVELRNHSMRTSDYERMLKRRPVSEEVYYELDPIDSKRSDSFDLDRYLRNLEVSNASNDKKMSVRDDTSRTHDYENMFVSGQPHVQVKASSQNSSSIETLSPSTLHSHSRENSRDTVSSQVTTSSRRSTFSPNDFVLRAQPSSSTSIIDEVSGYLSSSSPYLTPVVYSESTTTLPEITSNSFYLFGNKSKPFNSQSAPYYYSDLSINTFRTDSSSSILTLNNQRSATSGSKRDITHIINPIRCNNHSRKSPYIPHQNVFDTRCKLAAEARSASVDFLNIADKSGNIDKKNIYESDTLKRLKAAEISVSLQDKSANVYFGSRSEKFNTNESNVRRSYSFEGLLENVLNENVSVPQEFRDSTQREEAQNSENVCETTEGSHLWEEDSNWHEQLRSVSQRHTRSLDDLDCIREIEKRPKKQTRGITRLVTYVNDNMFNMPIQDKHTMELEVRKEENSKNSIFIIDREKLRQWDFLSSAPSDAQSFAQSPSQGYTNTVVDLGAGVSACEASEQNSVQNSASGSISITARDTFPRSVPSKKMWTPNLRPTQSKSITNLSKTYESEYGVPHRPQQGVCYIPPVPSHPDVSSNTSQSSNSRRANWQSGDKMNMSAGDLLGRTHEELVLLLIQLRRQSANNCNAIEACYNDIDNIQARLPQMDASKRLENLQKLEQIKQHLLELEKQYEKGKPLVNLVDNMVKLGSLYRFPKDNNNPPFMKDRLEFNQHIQERRLLAEERRDWNRLSPSQSELQTKVKQLYQLDRLIQEESETLQSLQHDKEEIERTLGGLRHRLIKGFKDPIEIEQARKQQIVLETELSRVHSMLAQNSRKLEETVAGNARLEQELLVLKQKLQLSKQQRSSPQISNAGDSLPCVIGTSAMLESDLHRVQQKVGDLQRQRQELSVQVRQLTDRSNSLQQLRLSSNLLTHATQGNKKKMNLLWRETDLDTMKFFDHGESCDSSSVASNSTTPLYINTNIKQNVESDFSTSSYKSNDSTSDDNQNLNLMPQEKQEIKTVRIVKRESERRQRDREKICTGRWDTVNEEEDSSQNSSTVFRPTSIQKTQSSAMLESMSPSRIDLDKSTSSILSRQNSLSQPSLPQVPSDIRSPLNVSSDKLSELSPIFKSESAKQIIMEMATQDSVKHSNRRIVPKEKRRHYTAPHNNLLMKSLNQLPTDNKDFDNLNIRRARDDLDMERALRQRIDAPDVVRSTLSSKELKYNESTIDNILGTPNKIIIPERYVPEQLPQLSAEEQQYRLRKVESIKKMLSDTTIISGSSPNLASEETNSENSSGSATHKTSKIIEEKKQREHLLQLNQILAKQVMEMSKIVAGSNTPGE</sequence>
<feature type="region of interest" description="Disordered" evidence="2">
    <location>
        <begin position="335"/>
        <end position="363"/>
    </location>
</feature>
<feature type="region of interest" description="Disordered" evidence="2">
    <location>
        <begin position="146"/>
        <end position="206"/>
    </location>
</feature>
<evidence type="ECO:0000256" key="2">
    <source>
        <dbReference type="SAM" id="MobiDB-lite"/>
    </source>
</evidence>
<feature type="region of interest" description="Disordered" evidence="2">
    <location>
        <begin position="1744"/>
        <end position="1782"/>
    </location>
</feature>
<feature type="compositionally biased region" description="Polar residues" evidence="2">
    <location>
        <begin position="1744"/>
        <end position="1759"/>
    </location>
</feature>
<evidence type="ECO:0000313" key="4">
    <source>
        <dbReference type="EMBL" id="KAK5639580.1"/>
    </source>
</evidence>
<feature type="compositionally biased region" description="Polar residues" evidence="2">
    <location>
        <begin position="789"/>
        <end position="842"/>
    </location>
</feature>
<protein>
    <recommendedName>
        <fullName evidence="3">PH domain-containing protein</fullName>
    </recommendedName>
</protein>
<feature type="compositionally biased region" description="Polar residues" evidence="2">
    <location>
        <begin position="339"/>
        <end position="363"/>
    </location>
</feature>
<feature type="region of interest" description="Disordered" evidence="2">
    <location>
        <begin position="1811"/>
        <end position="1837"/>
    </location>
</feature>
<keyword evidence="5" id="KW-1185">Reference proteome</keyword>
<dbReference type="Pfam" id="PF00169">
    <property type="entry name" value="PH"/>
    <property type="match status" value="1"/>
</dbReference>
<evidence type="ECO:0000313" key="5">
    <source>
        <dbReference type="Proteomes" id="UP001329430"/>
    </source>
</evidence>
<feature type="coiled-coil region" evidence="1">
    <location>
        <begin position="1994"/>
        <end position="2021"/>
    </location>
</feature>
<feature type="compositionally biased region" description="Low complexity" evidence="2">
    <location>
        <begin position="1350"/>
        <end position="1366"/>
    </location>
</feature>
<feature type="region of interest" description="Disordered" evidence="2">
    <location>
        <begin position="54"/>
        <end position="86"/>
    </location>
</feature>
<feature type="region of interest" description="Disordered" evidence="2">
    <location>
        <begin position="1117"/>
        <end position="1139"/>
    </location>
</feature>
<feature type="coiled-coil region" evidence="1">
    <location>
        <begin position="2060"/>
        <end position="2148"/>
    </location>
</feature>
<dbReference type="CDD" id="cd13248">
    <property type="entry name" value="PH_PEPP1_2_3"/>
    <property type="match status" value="1"/>
</dbReference>
<feature type="compositionally biased region" description="Basic and acidic residues" evidence="2">
    <location>
        <begin position="1590"/>
        <end position="1600"/>
    </location>
</feature>
<feature type="compositionally biased region" description="Low complexity" evidence="2">
    <location>
        <begin position="2509"/>
        <end position="2523"/>
    </location>
</feature>
<dbReference type="PROSITE" id="PS50003">
    <property type="entry name" value="PH_DOMAIN"/>
    <property type="match status" value="1"/>
</dbReference>
<feature type="region of interest" description="Disordered" evidence="2">
    <location>
        <begin position="2213"/>
        <end position="2243"/>
    </location>
</feature>
<feature type="compositionally biased region" description="Polar residues" evidence="2">
    <location>
        <begin position="2277"/>
        <end position="2303"/>
    </location>
</feature>
<feature type="compositionally biased region" description="Polar residues" evidence="2">
    <location>
        <begin position="1602"/>
        <end position="1612"/>
    </location>
</feature>
<dbReference type="InterPro" id="IPR040392">
    <property type="entry name" value="PKHA4-7_PH"/>
</dbReference>
<reference evidence="4 5" key="1">
    <citation type="journal article" date="2024" name="Insects">
        <title>An Improved Chromosome-Level Genome Assembly of the Firefly Pyrocoelia pectoralis.</title>
        <authorList>
            <person name="Fu X."/>
            <person name="Meyer-Rochow V.B."/>
            <person name="Ballantyne L."/>
            <person name="Zhu X."/>
        </authorList>
    </citation>
    <scope>NUCLEOTIDE SEQUENCE [LARGE SCALE GENOMIC DNA]</scope>
    <source>
        <strain evidence="4">XCY_ONT2</strain>
    </source>
</reference>
<feature type="compositionally biased region" description="Low complexity" evidence="2">
    <location>
        <begin position="150"/>
        <end position="171"/>
    </location>
</feature>
<dbReference type="Proteomes" id="UP001329430">
    <property type="component" value="Chromosome 9"/>
</dbReference>
<feature type="compositionally biased region" description="Polar residues" evidence="2">
    <location>
        <begin position="1168"/>
        <end position="1178"/>
    </location>
</feature>
<feature type="region of interest" description="Disordered" evidence="2">
    <location>
        <begin position="2502"/>
        <end position="2527"/>
    </location>
</feature>
<dbReference type="InterPro" id="IPR001849">
    <property type="entry name" value="PH_domain"/>
</dbReference>
<feature type="region of interest" description="Disordered" evidence="2">
    <location>
        <begin position="2266"/>
        <end position="2334"/>
    </location>
</feature>
<feature type="compositionally biased region" description="Polar residues" evidence="2">
    <location>
        <begin position="854"/>
        <end position="868"/>
    </location>
</feature>
<feature type="compositionally biased region" description="Polar residues" evidence="2">
    <location>
        <begin position="1323"/>
        <end position="1341"/>
    </location>
</feature>
<dbReference type="SMART" id="SM00233">
    <property type="entry name" value="PH"/>
    <property type="match status" value="1"/>
</dbReference>
<evidence type="ECO:0000256" key="1">
    <source>
        <dbReference type="SAM" id="Coils"/>
    </source>
</evidence>
<dbReference type="PANTHER" id="PTHR12752:SF9">
    <property type="entry name" value="KRAMER, ISOFORM I"/>
    <property type="match status" value="1"/>
</dbReference>
<proteinExistence type="predicted"/>
<comment type="caution">
    <text evidence="4">The sequence shown here is derived from an EMBL/GenBank/DDBJ whole genome shotgun (WGS) entry which is preliminary data.</text>
</comment>
<dbReference type="Pfam" id="PF25541">
    <property type="entry name" value="TBCA_PH"/>
    <property type="match status" value="1"/>
</dbReference>
<dbReference type="EMBL" id="JAVRBK010000009">
    <property type="protein sequence ID" value="KAK5639580.1"/>
    <property type="molecule type" value="Genomic_DNA"/>
</dbReference>
<accession>A0AAN7UYC6</accession>
<organism evidence="4 5">
    <name type="scientific">Pyrocoelia pectoralis</name>
    <dbReference type="NCBI Taxonomy" id="417401"/>
    <lineage>
        <taxon>Eukaryota</taxon>
        <taxon>Metazoa</taxon>
        <taxon>Ecdysozoa</taxon>
        <taxon>Arthropoda</taxon>
        <taxon>Hexapoda</taxon>
        <taxon>Insecta</taxon>
        <taxon>Pterygota</taxon>
        <taxon>Neoptera</taxon>
        <taxon>Endopterygota</taxon>
        <taxon>Coleoptera</taxon>
        <taxon>Polyphaga</taxon>
        <taxon>Elateriformia</taxon>
        <taxon>Elateroidea</taxon>
        <taxon>Lampyridae</taxon>
        <taxon>Lampyrinae</taxon>
        <taxon>Pyrocoelia</taxon>
    </lineage>
</organism>
<feature type="compositionally biased region" description="Low complexity" evidence="2">
    <location>
        <begin position="2316"/>
        <end position="2332"/>
    </location>
</feature>
<feature type="compositionally biased region" description="Low complexity" evidence="2">
    <location>
        <begin position="1819"/>
        <end position="1828"/>
    </location>
</feature>
<feature type="compositionally biased region" description="Low complexity" evidence="2">
    <location>
        <begin position="2213"/>
        <end position="2229"/>
    </location>
</feature>